<proteinExistence type="predicted"/>
<evidence type="ECO:0000313" key="1">
    <source>
        <dbReference type="EMBL" id="GGX54343.1"/>
    </source>
</evidence>
<name>A0A918NAR3_9GAMM</name>
<dbReference type="Proteomes" id="UP000626148">
    <property type="component" value="Unassembled WGS sequence"/>
</dbReference>
<accession>A0A918NAR3</accession>
<sequence length="369" mass="41614">MNQAMSAKRYVIPGVLNLMLILPASALDWRLEADWEAERQETVDAPLPLVEETPFDWRERYDLSVSQSGAQLDLRFEPQADSALQVRQAFYDGRLGDYELTLGRKNLHWDYGYLANPLNWLGPEDGRSETLAEPLVSIQQFRGINTDQAVCSLRLNDEPELCALRTQGFAGALDWQALVGYQESWRVGVGASWVPGQRWEYHGSVVGYESAERWQYRDSALDQSAGAAWNGLVGAQVSGASGWQLWLEHHYDSRALSVIDWRRLADDLDVWSGTPQAMALAPAWQTPTLTEHRSMIRLTQNWGDWDLTGTLIGFWADEATPLTDLELSYAWTQQAEVRVGWQSTSSSGILGRIGRSDVYLFGFNWVLAP</sequence>
<organism evidence="1 2">
    <name type="scientific">Saccharospirillum salsuginis</name>
    <dbReference type="NCBI Taxonomy" id="418750"/>
    <lineage>
        <taxon>Bacteria</taxon>
        <taxon>Pseudomonadati</taxon>
        <taxon>Pseudomonadota</taxon>
        <taxon>Gammaproteobacteria</taxon>
        <taxon>Oceanospirillales</taxon>
        <taxon>Saccharospirillaceae</taxon>
        <taxon>Saccharospirillum</taxon>
    </lineage>
</organism>
<reference evidence="1" key="1">
    <citation type="journal article" date="2014" name="Int. J. Syst. Evol. Microbiol.">
        <title>Complete genome sequence of Corynebacterium casei LMG S-19264T (=DSM 44701T), isolated from a smear-ripened cheese.</title>
        <authorList>
            <consortium name="US DOE Joint Genome Institute (JGI-PGF)"/>
            <person name="Walter F."/>
            <person name="Albersmeier A."/>
            <person name="Kalinowski J."/>
            <person name="Ruckert C."/>
        </authorList>
    </citation>
    <scope>NUCLEOTIDE SEQUENCE</scope>
    <source>
        <strain evidence="1">KCTC 22169</strain>
    </source>
</reference>
<dbReference type="AlphaFoldDB" id="A0A918NAR3"/>
<keyword evidence="2" id="KW-1185">Reference proteome</keyword>
<protein>
    <submittedName>
        <fullName evidence="1">Uncharacterized protein</fullName>
    </submittedName>
</protein>
<dbReference type="RefSeq" id="WP_189608607.1">
    <property type="nucleotide sequence ID" value="NZ_BMXR01000005.1"/>
</dbReference>
<dbReference type="EMBL" id="BMXR01000005">
    <property type="protein sequence ID" value="GGX54343.1"/>
    <property type="molecule type" value="Genomic_DNA"/>
</dbReference>
<reference evidence="1" key="2">
    <citation type="submission" date="2020-09" db="EMBL/GenBank/DDBJ databases">
        <authorList>
            <person name="Sun Q."/>
            <person name="Kim S."/>
        </authorList>
    </citation>
    <scope>NUCLEOTIDE SEQUENCE</scope>
    <source>
        <strain evidence="1">KCTC 22169</strain>
    </source>
</reference>
<gene>
    <name evidence="1" type="ORF">GCM10007392_22100</name>
</gene>
<comment type="caution">
    <text evidence="1">The sequence shown here is derived from an EMBL/GenBank/DDBJ whole genome shotgun (WGS) entry which is preliminary data.</text>
</comment>
<evidence type="ECO:0000313" key="2">
    <source>
        <dbReference type="Proteomes" id="UP000626148"/>
    </source>
</evidence>